<dbReference type="InterPro" id="IPR050389">
    <property type="entry name" value="LysR-type_TF"/>
</dbReference>
<evidence type="ECO:0000256" key="3">
    <source>
        <dbReference type="ARBA" id="ARBA00023015"/>
    </source>
</evidence>
<evidence type="ECO:0000256" key="1">
    <source>
        <dbReference type="ARBA" id="ARBA00009437"/>
    </source>
</evidence>
<dbReference type="Gene3D" id="1.10.10.10">
    <property type="entry name" value="Winged helix-like DNA-binding domain superfamily/Winged helix DNA-binding domain"/>
    <property type="match status" value="1"/>
</dbReference>
<dbReference type="CDD" id="cd08464">
    <property type="entry name" value="PBP2_DntR_like_2"/>
    <property type="match status" value="1"/>
</dbReference>
<accession>A0A8B2NX70</accession>
<evidence type="ECO:0000313" key="8">
    <source>
        <dbReference type="Proteomes" id="UP000249590"/>
    </source>
</evidence>
<dbReference type="InterPro" id="IPR000847">
    <property type="entry name" value="LysR_HTH_N"/>
</dbReference>
<sequence>MSIDGVDLSRVDLNLLVHLEALLSERSVTRAAARVGLSQSAMSHNLARLRTLLDDDLLTRGPEGMRLTPRAMALVGPVDTALAEVRNILAREEPFDPGTAERTFRLGLPDSMEMLIGPALLTHLRAHAPGVRLRFYNIDSAEVLEDLDADRMELAVGFGDFPQGRTHHKWRLLCSESYVCMFSAAQTGLTAPLTLEDYIRVPHILTSLRHGEGVRGVVDDALEALGLKRTVVLTTPRFLGVPSLVAEAPVLVTMHARIARLFADRYRLDLSPPPIEIDDVAVSLLWHASRTHDPGHTWMRHLVTRLVGELRGD</sequence>
<keyword evidence="4" id="KW-0238">DNA-binding</keyword>
<dbReference type="OrthoDB" id="9811588at2"/>
<gene>
    <name evidence="7" type="ORF">DLJ53_01690</name>
</gene>
<reference evidence="7 8" key="1">
    <citation type="submission" date="2018-05" db="EMBL/GenBank/DDBJ databases">
        <title>Acuticoccus sediminis sp. nov., isolated from deep-sea sediment of Indian Ocean.</title>
        <authorList>
            <person name="Liu X."/>
            <person name="Lai Q."/>
            <person name="Du Y."/>
            <person name="Sun F."/>
            <person name="Zhang X."/>
            <person name="Wang S."/>
            <person name="Shao Z."/>
        </authorList>
    </citation>
    <scope>NUCLEOTIDE SEQUENCE [LARGE SCALE GENOMIC DNA]</scope>
    <source>
        <strain evidence="7 8">PTG4-2</strain>
    </source>
</reference>
<name>A0A8B2NX70_9HYPH</name>
<dbReference type="RefSeq" id="WP_111341776.1">
    <property type="nucleotide sequence ID" value="NZ_QHHQ01000001.1"/>
</dbReference>
<keyword evidence="5" id="KW-0804">Transcription</keyword>
<dbReference type="GO" id="GO:0003677">
    <property type="term" value="F:DNA binding"/>
    <property type="evidence" value="ECO:0007669"/>
    <property type="project" value="UniProtKB-KW"/>
</dbReference>
<keyword evidence="8" id="KW-1185">Reference proteome</keyword>
<dbReference type="Gene3D" id="3.40.190.10">
    <property type="entry name" value="Periplasmic binding protein-like II"/>
    <property type="match status" value="2"/>
</dbReference>
<dbReference type="PANTHER" id="PTHR30118">
    <property type="entry name" value="HTH-TYPE TRANSCRIPTIONAL REGULATOR LEUO-RELATED"/>
    <property type="match status" value="1"/>
</dbReference>
<dbReference type="SUPFAM" id="SSF53850">
    <property type="entry name" value="Periplasmic binding protein-like II"/>
    <property type="match status" value="1"/>
</dbReference>
<comment type="caution">
    <text evidence="7">The sequence shown here is derived from an EMBL/GenBank/DDBJ whole genome shotgun (WGS) entry which is preliminary data.</text>
</comment>
<dbReference type="AlphaFoldDB" id="A0A8B2NX70"/>
<keyword evidence="2" id="KW-0536">Nodulation</keyword>
<dbReference type="PRINTS" id="PR00039">
    <property type="entry name" value="HTHLYSR"/>
</dbReference>
<dbReference type="Proteomes" id="UP000249590">
    <property type="component" value="Unassembled WGS sequence"/>
</dbReference>
<protein>
    <submittedName>
        <fullName evidence="7">LysR family transcriptional regulator</fullName>
    </submittedName>
</protein>
<comment type="similarity">
    <text evidence="1">Belongs to the LysR transcriptional regulatory family.</text>
</comment>
<dbReference type="SUPFAM" id="SSF46785">
    <property type="entry name" value="Winged helix' DNA-binding domain"/>
    <property type="match status" value="1"/>
</dbReference>
<evidence type="ECO:0000256" key="2">
    <source>
        <dbReference type="ARBA" id="ARBA00022458"/>
    </source>
</evidence>
<dbReference type="InterPro" id="IPR005119">
    <property type="entry name" value="LysR_subst-bd"/>
</dbReference>
<evidence type="ECO:0000256" key="5">
    <source>
        <dbReference type="ARBA" id="ARBA00023163"/>
    </source>
</evidence>
<dbReference type="Pfam" id="PF00126">
    <property type="entry name" value="HTH_1"/>
    <property type="match status" value="1"/>
</dbReference>
<feature type="domain" description="HTH lysR-type" evidence="6">
    <location>
        <begin position="11"/>
        <end position="68"/>
    </location>
</feature>
<dbReference type="EMBL" id="QHHQ01000001">
    <property type="protein sequence ID" value="RAI03260.1"/>
    <property type="molecule type" value="Genomic_DNA"/>
</dbReference>
<dbReference type="GO" id="GO:0003700">
    <property type="term" value="F:DNA-binding transcription factor activity"/>
    <property type="evidence" value="ECO:0007669"/>
    <property type="project" value="InterPro"/>
</dbReference>
<proteinExistence type="inferred from homology"/>
<keyword evidence="3" id="KW-0805">Transcription regulation</keyword>
<evidence type="ECO:0000259" key="6">
    <source>
        <dbReference type="PROSITE" id="PS50931"/>
    </source>
</evidence>
<dbReference type="InterPro" id="IPR036388">
    <property type="entry name" value="WH-like_DNA-bd_sf"/>
</dbReference>
<evidence type="ECO:0000313" key="7">
    <source>
        <dbReference type="EMBL" id="RAI03260.1"/>
    </source>
</evidence>
<organism evidence="7 8">
    <name type="scientific">Acuticoccus sediminis</name>
    <dbReference type="NCBI Taxonomy" id="2184697"/>
    <lineage>
        <taxon>Bacteria</taxon>
        <taxon>Pseudomonadati</taxon>
        <taxon>Pseudomonadota</taxon>
        <taxon>Alphaproteobacteria</taxon>
        <taxon>Hyphomicrobiales</taxon>
        <taxon>Amorphaceae</taxon>
        <taxon>Acuticoccus</taxon>
    </lineage>
</organism>
<evidence type="ECO:0000256" key="4">
    <source>
        <dbReference type="ARBA" id="ARBA00023125"/>
    </source>
</evidence>
<dbReference type="InterPro" id="IPR036390">
    <property type="entry name" value="WH_DNA-bd_sf"/>
</dbReference>
<dbReference type="Pfam" id="PF03466">
    <property type="entry name" value="LysR_substrate"/>
    <property type="match status" value="1"/>
</dbReference>
<dbReference type="PANTHER" id="PTHR30118:SF15">
    <property type="entry name" value="TRANSCRIPTIONAL REGULATORY PROTEIN"/>
    <property type="match status" value="1"/>
</dbReference>
<dbReference type="PROSITE" id="PS50931">
    <property type="entry name" value="HTH_LYSR"/>
    <property type="match status" value="1"/>
</dbReference>